<evidence type="ECO:0000313" key="5">
    <source>
        <dbReference type="EMBL" id="KAH7141849.1"/>
    </source>
</evidence>
<sequence length="785" mass="88353">MAELGLEDFLTDLDGSESEQDALLLPRPASSAQQGDLQANAKKRIIRRRARRACAECRKRKVRCDVVVEGQLCTNCRLDGRPCTVSGRRKRSALPQSLSSEQIRDKEPQVPLLLGTTSTIAPTTITVTPPSDEHLLDLDRRRDCPSPTQGLNFRELSSFTISDVDIIFSYHGFLATGSLSHIPVTDFKFLETKGCFHLPARPVLDEFVVEYFRHVHPMLPILNEGAFWNMYLSDGQFDQQAKRISLFTFRAMLFVASSFVSRDTIKLLGFKDALEARSSLYRRAKLLYDFDTTSDPIAKAQGALLLTYYCSEREPLANTFWLRIAIQYAQSERAHMYSQSPSLPLEVRQERKRLWWCCIIRDRILPLGVRRSIQISRSTFDFDQETFAEADLEEELETSRVYGREAKRTLACVMKAQVNLAIILTDVLALVYPINSLDHNSLMAMPALTKRLRDELIVWETASQASVLASDSGAAPHPSVLLFWGLTQIYYWSARAALCQYECLALQANCPEPNTPSTRELGNEIHLSVAQISRIVGSFVHQNVAQYLPVSAVAYLALPIILNTIDIRSARTKNTIKNTQLRLSNHAMELCREKYSGAHTALNTINRAIASVDIPPSAASATALAYLTQSSVTSTEISEQMPSTQLLSTTAEIKDWLTILVKQPRAYLRLAFTVDMSLSRGHYVGSEELPRVLLVEDGYYGGVMNVPKPLELPQIKHHDQAEMNRVRLADEEEPKLRLDLDFFDFGGDIGPVQTSSMYMSDYRTPSEHSWTGVMVEELLEEVGRV</sequence>
<dbReference type="CDD" id="cd12148">
    <property type="entry name" value="fungal_TF_MHR"/>
    <property type="match status" value="1"/>
</dbReference>
<dbReference type="PROSITE" id="PS50048">
    <property type="entry name" value="ZN2_CY6_FUNGAL_2"/>
    <property type="match status" value="1"/>
</dbReference>
<feature type="domain" description="Zn(2)-C6 fungal-type" evidence="4">
    <location>
        <begin position="53"/>
        <end position="85"/>
    </location>
</feature>
<dbReference type="PANTHER" id="PTHR47425">
    <property type="entry name" value="FARB-RELATED"/>
    <property type="match status" value="1"/>
</dbReference>
<gene>
    <name evidence="5" type="ORF">EDB81DRAFT_797642</name>
</gene>
<dbReference type="InterPro" id="IPR001138">
    <property type="entry name" value="Zn2Cys6_DnaBD"/>
</dbReference>
<comment type="caution">
    <text evidence="5">The sequence shown here is derived from an EMBL/GenBank/DDBJ whole genome shotgun (WGS) entry which is preliminary data.</text>
</comment>
<keyword evidence="1" id="KW-0479">Metal-binding</keyword>
<feature type="region of interest" description="Disordered" evidence="3">
    <location>
        <begin position="86"/>
        <end position="105"/>
    </location>
</feature>
<evidence type="ECO:0000259" key="4">
    <source>
        <dbReference type="PROSITE" id="PS50048"/>
    </source>
</evidence>
<protein>
    <submittedName>
        <fullName evidence="5">Fungal-specific transcription factor domain-containing protein</fullName>
    </submittedName>
</protein>
<reference evidence="5" key="1">
    <citation type="journal article" date="2021" name="Nat. Commun.">
        <title>Genetic determinants of endophytism in the Arabidopsis root mycobiome.</title>
        <authorList>
            <person name="Mesny F."/>
            <person name="Miyauchi S."/>
            <person name="Thiergart T."/>
            <person name="Pickel B."/>
            <person name="Atanasova L."/>
            <person name="Karlsson M."/>
            <person name="Huettel B."/>
            <person name="Barry K.W."/>
            <person name="Haridas S."/>
            <person name="Chen C."/>
            <person name="Bauer D."/>
            <person name="Andreopoulos W."/>
            <person name="Pangilinan J."/>
            <person name="LaButti K."/>
            <person name="Riley R."/>
            <person name="Lipzen A."/>
            <person name="Clum A."/>
            <person name="Drula E."/>
            <person name="Henrissat B."/>
            <person name="Kohler A."/>
            <person name="Grigoriev I.V."/>
            <person name="Martin F.M."/>
            <person name="Hacquard S."/>
        </authorList>
    </citation>
    <scope>NUCLEOTIDE SEQUENCE</scope>
    <source>
        <strain evidence="5">MPI-CAGE-AT-0147</strain>
    </source>
</reference>
<dbReference type="Gene3D" id="4.10.240.10">
    <property type="entry name" value="Zn(2)-C6 fungal-type DNA-binding domain"/>
    <property type="match status" value="1"/>
</dbReference>
<keyword evidence="2" id="KW-0539">Nucleus</keyword>
<proteinExistence type="predicted"/>
<dbReference type="GO" id="GO:0006351">
    <property type="term" value="P:DNA-templated transcription"/>
    <property type="evidence" value="ECO:0007669"/>
    <property type="project" value="InterPro"/>
</dbReference>
<organism evidence="5 6">
    <name type="scientific">Dactylonectria macrodidyma</name>
    <dbReference type="NCBI Taxonomy" id="307937"/>
    <lineage>
        <taxon>Eukaryota</taxon>
        <taxon>Fungi</taxon>
        <taxon>Dikarya</taxon>
        <taxon>Ascomycota</taxon>
        <taxon>Pezizomycotina</taxon>
        <taxon>Sordariomycetes</taxon>
        <taxon>Hypocreomycetidae</taxon>
        <taxon>Hypocreales</taxon>
        <taxon>Nectriaceae</taxon>
        <taxon>Dactylonectria</taxon>
    </lineage>
</organism>
<dbReference type="Proteomes" id="UP000738349">
    <property type="component" value="Unassembled WGS sequence"/>
</dbReference>
<dbReference type="SMART" id="SM00066">
    <property type="entry name" value="GAL4"/>
    <property type="match status" value="1"/>
</dbReference>
<evidence type="ECO:0000313" key="6">
    <source>
        <dbReference type="Proteomes" id="UP000738349"/>
    </source>
</evidence>
<dbReference type="AlphaFoldDB" id="A0A9P9IZP1"/>
<dbReference type="GO" id="GO:0008270">
    <property type="term" value="F:zinc ion binding"/>
    <property type="evidence" value="ECO:0007669"/>
    <property type="project" value="InterPro"/>
</dbReference>
<dbReference type="PROSITE" id="PS00463">
    <property type="entry name" value="ZN2_CY6_FUNGAL_1"/>
    <property type="match status" value="1"/>
</dbReference>
<evidence type="ECO:0000256" key="1">
    <source>
        <dbReference type="ARBA" id="ARBA00022723"/>
    </source>
</evidence>
<dbReference type="SUPFAM" id="SSF57701">
    <property type="entry name" value="Zn2/Cys6 DNA-binding domain"/>
    <property type="match status" value="1"/>
</dbReference>
<dbReference type="InterPro" id="IPR036864">
    <property type="entry name" value="Zn2-C6_fun-type_DNA-bd_sf"/>
</dbReference>
<accession>A0A9P9IZP1</accession>
<dbReference type="InterPro" id="IPR052761">
    <property type="entry name" value="Fungal_Detox/Toxin_TFs"/>
</dbReference>
<dbReference type="OrthoDB" id="5041285at2759"/>
<dbReference type="EMBL" id="JAGMUV010000010">
    <property type="protein sequence ID" value="KAH7141849.1"/>
    <property type="molecule type" value="Genomic_DNA"/>
</dbReference>
<dbReference type="PANTHER" id="PTHR47425:SF2">
    <property type="entry name" value="FARB-RELATED"/>
    <property type="match status" value="1"/>
</dbReference>
<dbReference type="Pfam" id="PF00172">
    <property type="entry name" value="Zn_clus"/>
    <property type="match status" value="1"/>
</dbReference>
<keyword evidence="6" id="KW-1185">Reference proteome</keyword>
<dbReference type="Pfam" id="PF04082">
    <property type="entry name" value="Fungal_trans"/>
    <property type="match status" value="1"/>
</dbReference>
<dbReference type="InterPro" id="IPR007219">
    <property type="entry name" value="XnlR_reg_dom"/>
</dbReference>
<evidence type="ECO:0000256" key="2">
    <source>
        <dbReference type="ARBA" id="ARBA00023242"/>
    </source>
</evidence>
<dbReference type="CDD" id="cd00067">
    <property type="entry name" value="GAL4"/>
    <property type="match status" value="1"/>
</dbReference>
<evidence type="ECO:0000256" key="3">
    <source>
        <dbReference type="SAM" id="MobiDB-lite"/>
    </source>
</evidence>
<dbReference type="GO" id="GO:0000981">
    <property type="term" value="F:DNA-binding transcription factor activity, RNA polymerase II-specific"/>
    <property type="evidence" value="ECO:0007669"/>
    <property type="project" value="InterPro"/>
</dbReference>
<name>A0A9P9IZP1_9HYPO</name>
<dbReference type="GO" id="GO:0003677">
    <property type="term" value="F:DNA binding"/>
    <property type="evidence" value="ECO:0007669"/>
    <property type="project" value="InterPro"/>
</dbReference>